<dbReference type="EnsemblMetazoa" id="SSS_4574s_mrna">
    <property type="protein sequence ID" value="KAF7496457.1"/>
    <property type="gene ID" value="SSS_4574"/>
</dbReference>
<keyword evidence="5" id="KW-1185">Reference proteome</keyword>
<gene>
    <name evidence="3" type="ORF">SSS_4574</name>
</gene>
<keyword evidence="1" id="KW-0175">Coiled coil</keyword>
<dbReference type="OMA" id="PENCHIR"/>
<evidence type="ECO:0000259" key="2">
    <source>
        <dbReference type="Pfam" id="PF14661"/>
    </source>
</evidence>
<accession>A0A834RGL9</accession>
<dbReference type="Proteomes" id="UP000070412">
    <property type="component" value="Unassembled WGS sequence"/>
</dbReference>
<dbReference type="Pfam" id="PF14661">
    <property type="entry name" value="HAUS6_N"/>
    <property type="match status" value="1"/>
</dbReference>
<evidence type="ECO:0000313" key="3">
    <source>
        <dbReference type="EMBL" id="KAF7496457.1"/>
    </source>
</evidence>
<dbReference type="AlphaFoldDB" id="A0A834RGL9"/>
<evidence type="ECO:0000313" key="5">
    <source>
        <dbReference type="Proteomes" id="UP000070412"/>
    </source>
</evidence>
<feature type="coiled-coil region" evidence="1">
    <location>
        <begin position="148"/>
        <end position="175"/>
    </location>
</feature>
<dbReference type="OrthoDB" id="6499387at2759"/>
<reference evidence="5" key="1">
    <citation type="journal article" date="2020" name="PLoS Negl. Trop. Dis.">
        <title>High-quality nuclear genome for Sarcoptes scabiei-A critical resource for a neglected parasite.</title>
        <authorList>
            <person name="Korhonen P.K."/>
            <person name="Gasser R.B."/>
            <person name="Ma G."/>
            <person name="Wang T."/>
            <person name="Stroehlein A.J."/>
            <person name="Young N.D."/>
            <person name="Ang C.S."/>
            <person name="Fernando D.D."/>
            <person name="Lu H.C."/>
            <person name="Taylor S."/>
            <person name="Reynolds S.L."/>
            <person name="Mofiz E."/>
            <person name="Najaraj S.H."/>
            <person name="Gowda H."/>
            <person name="Madugundu A."/>
            <person name="Renuse S."/>
            <person name="Holt D."/>
            <person name="Pandey A."/>
            <person name="Papenfuss A.T."/>
            <person name="Fischer K."/>
        </authorList>
    </citation>
    <scope>NUCLEOTIDE SEQUENCE [LARGE SCALE GENOMIC DNA]</scope>
</reference>
<evidence type="ECO:0000313" key="4">
    <source>
        <dbReference type="EnsemblMetazoa" id="KAF7496457.1"/>
    </source>
</evidence>
<dbReference type="EMBL" id="WVUK01000007">
    <property type="protein sequence ID" value="KAF7496457.1"/>
    <property type="molecule type" value="Genomic_DNA"/>
</dbReference>
<dbReference type="InterPro" id="IPR028163">
    <property type="entry name" value="HAUS_6_N"/>
</dbReference>
<feature type="domain" description="HAUS augmin-like complex subunit 6 N-terminal" evidence="2">
    <location>
        <begin position="14"/>
        <end position="98"/>
    </location>
</feature>
<name>A0A834RGL9_SARSC</name>
<proteinExistence type="predicted"/>
<reference evidence="3" key="2">
    <citation type="submission" date="2020-01" db="EMBL/GenBank/DDBJ databases">
        <authorList>
            <person name="Korhonen P.K.K."/>
            <person name="Guangxu M.G."/>
            <person name="Wang T.W."/>
            <person name="Stroehlein A.J.S."/>
            <person name="Young N.D."/>
            <person name="Ang C.-S.A."/>
            <person name="Fernando D.W.F."/>
            <person name="Lu H.L."/>
            <person name="Taylor S.T."/>
            <person name="Ehtesham M.E.M."/>
            <person name="Najaraj S.H.N."/>
            <person name="Harsha G.H.G."/>
            <person name="Madugundu A.M."/>
            <person name="Renuse S.R."/>
            <person name="Holt D.H."/>
            <person name="Pandey A.P."/>
            <person name="Papenfuss A.P."/>
            <person name="Gasser R.B.G."/>
            <person name="Fischer K.F."/>
        </authorList>
    </citation>
    <scope>NUCLEOTIDE SEQUENCE</scope>
    <source>
        <strain evidence="3">SSS_KF_BRIS2020</strain>
    </source>
</reference>
<reference evidence="4" key="3">
    <citation type="submission" date="2022-06" db="UniProtKB">
        <authorList>
            <consortium name="EnsemblMetazoa"/>
        </authorList>
    </citation>
    <scope>IDENTIFICATION</scope>
</reference>
<protein>
    <recommendedName>
        <fullName evidence="2">HAUS augmin-like complex subunit 6 N-terminal domain-containing protein</fullName>
    </recommendedName>
</protein>
<organism evidence="3">
    <name type="scientific">Sarcoptes scabiei</name>
    <name type="common">Itch mite</name>
    <name type="synonym">Acarus scabiei</name>
    <dbReference type="NCBI Taxonomy" id="52283"/>
    <lineage>
        <taxon>Eukaryota</taxon>
        <taxon>Metazoa</taxon>
        <taxon>Ecdysozoa</taxon>
        <taxon>Arthropoda</taxon>
        <taxon>Chelicerata</taxon>
        <taxon>Arachnida</taxon>
        <taxon>Acari</taxon>
        <taxon>Acariformes</taxon>
        <taxon>Sarcoptiformes</taxon>
        <taxon>Astigmata</taxon>
        <taxon>Psoroptidia</taxon>
        <taxon>Sarcoptoidea</taxon>
        <taxon>Sarcoptidae</taxon>
        <taxon>Sarcoptinae</taxon>
        <taxon>Sarcoptes</taxon>
    </lineage>
</organism>
<sequence>MDIETKKRDKIVAILNVLHFEKFLRKRSPKTVITRQSFEKLTALNFRLIYYFLYSKINPENCHIRFRNVFPARDVQQEAEFRRLAIDSINELSELQTDPAITIEKIAPIHYQRLFGPLIVDQILNLSYLALFRNSSKLKSNLSDEDFKHDLEKSINRFRSDLIEYETKIDEKNRLIVNKIEVFKENMKALLEYGPIDEIDSINRALEEKITSVDCKLTKFLSDWQNDRSLLRSSSFISQGRFENFKHLSQKLVENIRQFEEFVELISDHKPNWPQAFQHFHRFYQIIQEMQSKIEQSLNKIRLSQSRKESLEVKILQSHYALSVRNQINSICGPFLCLELDL</sequence>
<evidence type="ECO:0000256" key="1">
    <source>
        <dbReference type="SAM" id="Coils"/>
    </source>
</evidence>